<proteinExistence type="predicted"/>
<name>D3T347_THEIA</name>
<gene>
    <name evidence="1" type="ordered locus">Thit_1390</name>
</gene>
<organism evidence="1 2">
    <name type="scientific">Thermoanaerobacter italicus (strain DSM 9252 / Ab9)</name>
    <dbReference type="NCBI Taxonomy" id="580331"/>
    <lineage>
        <taxon>Bacteria</taxon>
        <taxon>Bacillati</taxon>
        <taxon>Bacillota</taxon>
        <taxon>Clostridia</taxon>
        <taxon>Thermoanaerobacterales</taxon>
        <taxon>Thermoanaerobacteraceae</taxon>
        <taxon>Thermoanaerobacter</taxon>
    </lineage>
</organism>
<reference evidence="1" key="1">
    <citation type="submission" date="2010-02" db="EMBL/GenBank/DDBJ databases">
        <title>Complete sequence of Thermoanaerobacter italicus Ab9.</title>
        <authorList>
            <consortium name="US DOE Joint Genome Institute"/>
            <person name="Lucas S."/>
            <person name="Copeland A."/>
            <person name="Lapidus A."/>
            <person name="Cheng J.-F."/>
            <person name="Bruce D."/>
            <person name="Goodwin L."/>
            <person name="Pitluck S."/>
            <person name="Chertkov O."/>
            <person name="Detter J.C."/>
            <person name="Han C."/>
            <person name="Tapia R."/>
            <person name="Land M."/>
            <person name="Hauser L."/>
            <person name="Kyrpides N."/>
            <person name="Mikhailova N."/>
            <person name="Hemme C.L."/>
            <person name="Woyke T."/>
        </authorList>
    </citation>
    <scope>NUCLEOTIDE SEQUENCE [LARGE SCALE GENOMIC DNA]</scope>
    <source>
        <strain evidence="1">Ab9</strain>
    </source>
</reference>
<dbReference type="AlphaFoldDB" id="D3T347"/>
<evidence type="ECO:0000313" key="1">
    <source>
        <dbReference type="EMBL" id="ADD02649.1"/>
    </source>
</evidence>
<dbReference type="KEGG" id="tit:Thit_1390"/>
<accession>D3T347</accession>
<evidence type="ECO:0000313" key="2">
    <source>
        <dbReference type="Proteomes" id="UP000001552"/>
    </source>
</evidence>
<sequence>MRKIPGDTLPKGMKIPAQELENEVKQEVEFITLKDANYVADIREAIENLPYDVEIEELVVKEARNEFPIVQMLLTIHSK</sequence>
<protein>
    <submittedName>
        <fullName evidence="1">Uncharacterized protein</fullName>
    </submittedName>
</protein>
<dbReference type="EMBL" id="CP001936">
    <property type="protein sequence ID" value="ADD02649.1"/>
    <property type="molecule type" value="Genomic_DNA"/>
</dbReference>
<dbReference type="HOGENOM" id="CLU_2604889_0_0_9"/>
<keyword evidence="2" id="KW-1185">Reference proteome</keyword>
<dbReference type="RefSeq" id="WP_004405531.1">
    <property type="nucleotide sequence ID" value="NC_013921.1"/>
</dbReference>
<dbReference type="Proteomes" id="UP000001552">
    <property type="component" value="Chromosome"/>
</dbReference>